<sequence>MNTINPNKLHHSKWTAVTPRNKEKHFIVTQLLRDEEENVVDVVLEAVHSHRETTLAWQALKDDSTWKMGWK</sequence>
<organism evidence="1 2">
    <name type="scientific">Vreelandella aquamarina</name>
    <dbReference type="NCBI Taxonomy" id="77097"/>
    <lineage>
        <taxon>Bacteria</taxon>
        <taxon>Pseudomonadati</taxon>
        <taxon>Pseudomonadota</taxon>
        <taxon>Gammaproteobacteria</taxon>
        <taxon>Oceanospirillales</taxon>
        <taxon>Halomonadaceae</taxon>
        <taxon>Vreelandella</taxon>
    </lineage>
</organism>
<dbReference type="EMBL" id="AP022821">
    <property type="protein sequence ID" value="BCA91011.1"/>
    <property type="molecule type" value="Genomic_DNA"/>
</dbReference>
<dbReference type="OrthoDB" id="5592973at2"/>
<proteinExistence type="predicted"/>
<dbReference type="Pfam" id="PF09493">
    <property type="entry name" value="DUF2389"/>
    <property type="match status" value="1"/>
</dbReference>
<dbReference type="Proteomes" id="UP000503197">
    <property type="component" value="Chromosome"/>
</dbReference>
<evidence type="ECO:0008006" key="3">
    <source>
        <dbReference type="Google" id="ProtNLM"/>
    </source>
</evidence>
<evidence type="ECO:0000313" key="2">
    <source>
        <dbReference type="Proteomes" id="UP000503197"/>
    </source>
</evidence>
<dbReference type="AlphaFoldDB" id="A0A0D7UWG6"/>
<dbReference type="InterPro" id="IPR012663">
    <property type="entry name" value="CHP02450_Tryp"/>
</dbReference>
<reference evidence="1 2" key="1">
    <citation type="submission" date="2020-02" db="EMBL/GenBank/DDBJ databases">
        <title>Complete Genome Sequence of Halomonas meridiana strain BAA-801, Isolated from Deep Sea Thermal Vent.</title>
        <authorList>
            <person name="Takahashi Y."/>
            <person name="Takahashi H."/>
            <person name="Galipon J."/>
            <person name="Arakawa K."/>
        </authorList>
    </citation>
    <scope>NUCLEOTIDE SEQUENCE [LARGE SCALE GENOMIC DNA]</scope>
    <source>
        <strain evidence="1 2">Slthf1</strain>
    </source>
</reference>
<protein>
    <recommendedName>
        <fullName evidence="3">TIGR02450 family Trp-rich protein</fullName>
    </recommendedName>
</protein>
<dbReference type="NCBIfam" id="TIGR02450">
    <property type="entry name" value="TIGR02450 family Trp-rich protein"/>
    <property type="match status" value="1"/>
</dbReference>
<evidence type="ECO:0000313" key="1">
    <source>
        <dbReference type="EMBL" id="BCA91011.1"/>
    </source>
</evidence>
<name>A0A0D7UWG6_9GAMM</name>
<gene>
    <name evidence="1" type="ORF">HMSLTHF_07860</name>
</gene>
<dbReference type="RefSeq" id="WP_044629801.1">
    <property type="nucleotide sequence ID" value="NZ_AP022821.1"/>
</dbReference>
<accession>A0A0D7UWG6</accession>